<gene>
    <name evidence="2" type="ORF">WDS16_07520</name>
</gene>
<proteinExistence type="predicted"/>
<keyword evidence="1" id="KW-0472">Membrane</keyword>
<dbReference type="EMBL" id="CP147846">
    <property type="protein sequence ID" value="WXG70348.1"/>
    <property type="molecule type" value="Genomic_DNA"/>
</dbReference>
<reference evidence="2 3" key="1">
    <citation type="submission" date="2024-03" db="EMBL/GenBank/DDBJ databases">
        <title>Natural products discovery in diverse microorganisms through a two-stage MS feature dereplication strategy.</title>
        <authorList>
            <person name="Zhang R."/>
        </authorList>
    </citation>
    <scope>NUCLEOTIDE SEQUENCE [LARGE SCALE GENOMIC DNA]</scope>
    <source>
        <strain evidence="2 3">18930</strain>
    </source>
</reference>
<evidence type="ECO:0000256" key="1">
    <source>
        <dbReference type="SAM" id="Phobius"/>
    </source>
</evidence>
<evidence type="ECO:0008006" key="4">
    <source>
        <dbReference type="Google" id="ProtNLM"/>
    </source>
</evidence>
<sequence length="280" mass="30734">MTFKSFHRSMQVLAATVLVVDAFLLATGFLRPGQAVLLFAAVELPLAMIVAFGLVATYRARRRDGADARAAVVATAGDSPFWPMIRAEARAYTSLWLWVRGRVADVEPGALVFRSNRGTMTLPVAFGVATVVEIGVLHFVLPWMWLRIALAVLSVWSLFALLGYLAIHRVRPHYSTDTHFVVRQSGSTIAAIERSTIESVVLSRRYSETNPIAIADRLHLPNIDGTNVDIVLAQPISIQLPVLLHKHRKATSIRHISVYVDDPAALVTELQGGATPVARR</sequence>
<name>A0ABZ2PR41_9NOCA</name>
<feature type="transmembrane region" description="Helical" evidence="1">
    <location>
        <begin position="122"/>
        <end position="141"/>
    </location>
</feature>
<organism evidence="2 3">
    <name type="scientific">Rhodococcus sovatensis</name>
    <dbReference type="NCBI Taxonomy" id="1805840"/>
    <lineage>
        <taxon>Bacteria</taxon>
        <taxon>Bacillati</taxon>
        <taxon>Actinomycetota</taxon>
        <taxon>Actinomycetes</taxon>
        <taxon>Mycobacteriales</taxon>
        <taxon>Nocardiaceae</taxon>
        <taxon>Rhodococcus</taxon>
    </lineage>
</organism>
<dbReference type="Proteomes" id="UP001432000">
    <property type="component" value="Chromosome"/>
</dbReference>
<keyword evidence="1" id="KW-0812">Transmembrane</keyword>
<evidence type="ECO:0000313" key="3">
    <source>
        <dbReference type="Proteomes" id="UP001432000"/>
    </source>
</evidence>
<keyword evidence="1" id="KW-1133">Transmembrane helix</keyword>
<protein>
    <recommendedName>
        <fullName evidence="4">PH domain-containing protein</fullName>
    </recommendedName>
</protein>
<evidence type="ECO:0000313" key="2">
    <source>
        <dbReference type="EMBL" id="WXG70348.1"/>
    </source>
</evidence>
<feature type="transmembrane region" description="Helical" evidence="1">
    <location>
        <begin position="12"/>
        <end position="30"/>
    </location>
</feature>
<accession>A0ABZ2PR41</accession>
<feature type="transmembrane region" description="Helical" evidence="1">
    <location>
        <begin position="147"/>
        <end position="167"/>
    </location>
</feature>
<feature type="transmembrane region" description="Helical" evidence="1">
    <location>
        <begin position="36"/>
        <end position="56"/>
    </location>
</feature>
<keyword evidence="3" id="KW-1185">Reference proteome</keyword>
<dbReference type="RefSeq" id="WP_338891695.1">
    <property type="nucleotide sequence ID" value="NZ_CP147846.1"/>
</dbReference>